<sequence length="538" mass="62404">MDESSYYSDYTRIEDVSDRQRSSIIKVRFNKWERGCRFPKTGIMKLFYKQKEAYVKEANFLKMVTSFHPNTVKYYHDQIIGKFYCIFMELCKNGSIASQIQNRRNWSIKSKVRISSEIVEALSVLHQKEIAHRDIKPDNILLTGKDEIRLADFDFMKEIRVNPSPHTVGGTVEYMSPFLRKLHKMGIEREERIDPFKEDAWSTGKTLYEIFTYNSPNSLLEEYEYNKAAISEAELENNVKKRAELEMINCGVQREVIEIIKDMLAFNAENRIKMLEASKRFKNLPPANEETKSISDPSCTAEIATKKVVEAKYFLLPSSYEGKTDSQNAQKALEFVSASNLSSFCASSNNPQVSEENKSSQASEVFDDCNLEINRMNISNIKSTTLETEENKFFNLESIKNIYQTSSRNSESLENAENEETKMLYKKGECMKLPSIERKENFENSNPEIEKNNICINEAQLSFEVANYKKSCEICRNELNMLCEQCWDVDLITSFIKEKIDIGCKYSEITCIGCENHFPKNIFECRLKHFGILPDDFF</sequence>
<organism evidence="2 3">
    <name type="scientific">Blepharisma stoltei</name>
    <dbReference type="NCBI Taxonomy" id="1481888"/>
    <lineage>
        <taxon>Eukaryota</taxon>
        <taxon>Sar</taxon>
        <taxon>Alveolata</taxon>
        <taxon>Ciliophora</taxon>
        <taxon>Postciliodesmatophora</taxon>
        <taxon>Heterotrichea</taxon>
        <taxon>Heterotrichida</taxon>
        <taxon>Blepharismidae</taxon>
        <taxon>Blepharisma</taxon>
    </lineage>
</organism>
<protein>
    <recommendedName>
        <fullName evidence="1">Protein kinase domain-containing protein</fullName>
    </recommendedName>
</protein>
<dbReference type="PROSITE" id="PS50011">
    <property type="entry name" value="PROTEIN_KINASE_DOM"/>
    <property type="match status" value="1"/>
</dbReference>
<dbReference type="InterPro" id="IPR011009">
    <property type="entry name" value="Kinase-like_dom_sf"/>
</dbReference>
<reference evidence="2" key="1">
    <citation type="submission" date="2021-09" db="EMBL/GenBank/DDBJ databases">
        <authorList>
            <consortium name="AG Swart"/>
            <person name="Singh M."/>
            <person name="Singh A."/>
            <person name="Seah K."/>
            <person name="Emmerich C."/>
        </authorList>
    </citation>
    <scope>NUCLEOTIDE SEQUENCE</scope>
    <source>
        <strain evidence="2">ATCC30299</strain>
    </source>
</reference>
<dbReference type="Gene3D" id="1.10.510.10">
    <property type="entry name" value="Transferase(Phosphotransferase) domain 1"/>
    <property type="match status" value="1"/>
</dbReference>
<dbReference type="Proteomes" id="UP001162131">
    <property type="component" value="Unassembled WGS sequence"/>
</dbReference>
<name>A0AAU9JMJ4_9CILI</name>
<dbReference type="AlphaFoldDB" id="A0AAU9JMJ4"/>
<evidence type="ECO:0000259" key="1">
    <source>
        <dbReference type="PROSITE" id="PS50011"/>
    </source>
</evidence>
<feature type="domain" description="Protein kinase" evidence="1">
    <location>
        <begin position="10"/>
        <end position="284"/>
    </location>
</feature>
<accession>A0AAU9JMJ4</accession>
<evidence type="ECO:0000313" key="3">
    <source>
        <dbReference type="Proteomes" id="UP001162131"/>
    </source>
</evidence>
<keyword evidence="3" id="KW-1185">Reference proteome</keyword>
<gene>
    <name evidence="2" type="ORF">BSTOLATCC_MIC42193</name>
</gene>
<dbReference type="GO" id="GO:0004674">
    <property type="term" value="F:protein serine/threonine kinase activity"/>
    <property type="evidence" value="ECO:0007669"/>
    <property type="project" value="InterPro"/>
</dbReference>
<comment type="caution">
    <text evidence="2">The sequence shown here is derived from an EMBL/GenBank/DDBJ whole genome shotgun (WGS) entry which is preliminary data.</text>
</comment>
<dbReference type="PANTHER" id="PTHR24348">
    <property type="entry name" value="SERINE/THREONINE-PROTEIN KINASE UNC-51-RELATED"/>
    <property type="match status" value="1"/>
</dbReference>
<proteinExistence type="predicted"/>
<dbReference type="SMART" id="SM00220">
    <property type="entry name" value="S_TKc"/>
    <property type="match status" value="1"/>
</dbReference>
<dbReference type="GO" id="GO:0005737">
    <property type="term" value="C:cytoplasm"/>
    <property type="evidence" value="ECO:0007669"/>
    <property type="project" value="TreeGrafter"/>
</dbReference>
<dbReference type="PROSITE" id="PS00108">
    <property type="entry name" value="PROTEIN_KINASE_ST"/>
    <property type="match status" value="1"/>
</dbReference>
<dbReference type="InterPro" id="IPR000719">
    <property type="entry name" value="Prot_kinase_dom"/>
</dbReference>
<dbReference type="GO" id="GO:0010506">
    <property type="term" value="P:regulation of autophagy"/>
    <property type="evidence" value="ECO:0007669"/>
    <property type="project" value="InterPro"/>
</dbReference>
<dbReference type="InterPro" id="IPR045269">
    <property type="entry name" value="Atg1-like"/>
</dbReference>
<dbReference type="GO" id="GO:0005524">
    <property type="term" value="F:ATP binding"/>
    <property type="evidence" value="ECO:0007669"/>
    <property type="project" value="InterPro"/>
</dbReference>
<evidence type="ECO:0000313" key="2">
    <source>
        <dbReference type="EMBL" id="CAG9326933.1"/>
    </source>
</evidence>
<dbReference type="EMBL" id="CAJZBQ010000041">
    <property type="protein sequence ID" value="CAG9326933.1"/>
    <property type="molecule type" value="Genomic_DNA"/>
</dbReference>
<dbReference type="SUPFAM" id="SSF56112">
    <property type="entry name" value="Protein kinase-like (PK-like)"/>
    <property type="match status" value="1"/>
</dbReference>
<dbReference type="InterPro" id="IPR008271">
    <property type="entry name" value="Ser/Thr_kinase_AS"/>
</dbReference>
<dbReference type="Pfam" id="PF00069">
    <property type="entry name" value="Pkinase"/>
    <property type="match status" value="1"/>
</dbReference>